<dbReference type="EMBL" id="CP083685">
    <property type="protein sequence ID" value="UYU91573.1"/>
    <property type="molecule type" value="Genomic_DNA"/>
</dbReference>
<dbReference type="InterPro" id="IPR037682">
    <property type="entry name" value="TonB_C"/>
</dbReference>
<feature type="domain" description="TonB C-terminal" evidence="11">
    <location>
        <begin position="144"/>
        <end position="240"/>
    </location>
</feature>
<dbReference type="EMBL" id="CP083680">
    <property type="protein sequence ID" value="UYU65699.1"/>
    <property type="molecule type" value="Genomic_DNA"/>
</dbReference>
<dbReference type="FunFam" id="3.30.1150.10:FF:000002">
    <property type="entry name" value="Energy transducer TonB"/>
    <property type="match status" value="1"/>
</dbReference>
<keyword evidence="4" id="KW-1003">Cell membrane</keyword>
<evidence type="ECO:0000259" key="11">
    <source>
        <dbReference type="PROSITE" id="PS52015"/>
    </source>
</evidence>
<evidence type="ECO:0000313" key="15">
    <source>
        <dbReference type="EMBL" id="UYU91573.1"/>
    </source>
</evidence>
<dbReference type="GO" id="GO:0055085">
    <property type="term" value="P:transmembrane transport"/>
    <property type="evidence" value="ECO:0007669"/>
    <property type="project" value="InterPro"/>
</dbReference>
<evidence type="ECO:0000256" key="3">
    <source>
        <dbReference type="ARBA" id="ARBA00022448"/>
    </source>
</evidence>
<dbReference type="AlphaFoldDB" id="A0A139KR57"/>
<dbReference type="PANTHER" id="PTHR33446">
    <property type="entry name" value="PROTEIN TONB-RELATED"/>
    <property type="match status" value="1"/>
</dbReference>
<evidence type="ECO:0000313" key="16">
    <source>
        <dbReference type="Proteomes" id="UP000283616"/>
    </source>
</evidence>
<evidence type="ECO:0000256" key="9">
    <source>
        <dbReference type="ARBA" id="ARBA00023136"/>
    </source>
</evidence>
<keyword evidence="5" id="KW-0997">Cell inner membrane</keyword>
<reference evidence="12 17" key="2">
    <citation type="journal article" date="2019" name="Nat. Med.">
        <title>A library of human gut bacterial isolates paired with longitudinal multiomics data enables mechanistic microbiome research.</title>
        <authorList>
            <person name="Poyet M."/>
            <person name="Groussin M."/>
            <person name="Gibbons S.M."/>
            <person name="Avila-Pacheco J."/>
            <person name="Jiang X."/>
            <person name="Kearney S.M."/>
            <person name="Perrotta A.R."/>
            <person name="Berdy B."/>
            <person name="Zhao S."/>
            <person name="Lieberman T.D."/>
            <person name="Swanson P.K."/>
            <person name="Smith M."/>
            <person name="Roesemann S."/>
            <person name="Alexander J.E."/>
            <person name="Rich S.A."/>
            <person name="Livny J."/>
            <person name="Vlamakis H."/>
            <person name="Clish C."/>
            <person name="Bullock K."/>
            <person name="Deik A."/>
            <person name="Scott J."/>
            <person name="Pierce K.A."/>
            <person name="Xavier R.J."/>
            <person name="Alm E.J."/>
        </authorList>
    </citation>
    <scope>NUCLEOTIDE SEQUENCE [LARGE SCALE GENOMIC DNA]</scope>
    <source>
        <strain evidence="12 17">BIOML-A165</strain>
    </source>
</reference>
<evidence type="ECO:0000313" key="14">
    <source>
        <dbReference type="EMBL" id="UYU65699.1"/>
    </source>
</evidence>
<proteinExistence type="inferred from homology"/>
<dbReference type="Proteomes" id="UP000283616">
    <property type="component" value="Unassembled WGS sequence"/>
</dbReference>
<evidence type="ECO:0000256" key="5">
    <source>
        <dbReference type="ARBA" id="ARBA00022519"/>
    </source>
</evidence>
<evidence type="ECO:0000256" key="7">
    <source>
        <dbReference type="ARBA" id="ARBA00022927"/>
    </source>
</evidence>
<dbReference type="Pfam" id="PF13715">
    <property type="entry name" value="CarbopepD_reg_2"/>
    <property type="match status" value="1"/>
</dbReference>
<keyword evidence="10" id="KW-0732">Signal</keyword>
<dbReference type="NCBIfam" id="TIGR01352">
    <property type="entry name" value="tonB_Cterm"/>
    <property type="match status" value="1"/>
</dbReference>
<feature type="signal peptide" evidence="10">
    <location>
        <begin position="1"/>
        <end position="19"/>
    </location>
</feature>
<keyword evidence="6" id="KW-0812">Transmembrane</keyword>
<dbReference type="InterPro" id="IPR006260">
    <property type="entry name" value="TonB/TolA_C"/>
</dbReference>
<dbReference type="PROSITE" id="PS52015">
    <property type="entry name" value="TONB_CTD"/>
    <property type="match status" value="1"/>
</dbReference>
<dbReference type="Pfam" id="PF03544">
    <property type="entry name" value="TonB_C"/>
    <property type="match status" value="1"/>
</dbReference>
<dbReference type="Gene3D" id="3.30.1150.10">
    <property type="match status" value="1"/>
</dbReference>
<keyword evidence="8" id="KW-1133">Transmembrane helix</keyword>
<dbReference type="GO" id="GO:0015031">
    <property type="term" value="P:protein transport"/>
    <property type="evidence" value="ECO:0007669"/>
    <property type="project" value="UniProtKB-KW"/>
</dbReference>
<dbReference type="Proteomes" id="UP001162960">
    <property type="component" value="Chromosome"/>
</dbReference>
<dbReference type="EMBL" id="QROV01000001">
    <property type="protein sequence ID" value="RHL64230.1"/>
    <property type="molecule type" value="Genomic_DNA"/>
</dbReference>
<dbReference type="GO" id="GO:0098797">
    <property type="term" value="C:plasma membrane protein complex"/>
    <property type="evidence" value="ECO:0007669"/>
    <property type="project" value="TreeGrafter"/>
</dbReference>
<gene>
    <name evidence="13" type="ORF">DW011_00055</name>
    <name evidence="12" type="ORF">GAN93_16020</name>
    <name evidence="14" type="ORF">KQP68_19275</name>
    <name evidence="15" type="ORF">KQP74_02760</name>
</gene>
<protein>
    <submittedName>
        <fullName evidence="13">TonB family protein</fullName>
    </submittedName>
</protein>
<dbReference type="GO" id="GO:0031992">
    <property type="term" value="F:energy transducer activity"/>
    <property type="evidence" value="ECO:0007669"/>
    <property type="project" value="TreeGrafter"/>
</dbReference>
<evidence type="ECO:0000256" key="1">
    <source>
        <dbReference type="ARBA" id="ARBA00004383"/>
    </source>
</evidence>
<dbReference type="Proteomes" id="UP000460317">
    <property type="component" value="Unassembled WGS sequence"/>
</dbReference>
<dbReference type="Proteomes" id="UP001156218">
    <property type="component" value="Chromosome"/>
</dbReference>
<reference evidence="13 16" key="1">
    <citation type="submission" date="2018-08" db="EMBL/GenBank/DDBJ databases">
        <title>A genome reference for cultivated species of the human gut microbiota.</title>
        <authorList>
            <person name="Zou Y."/>
            <person name="Xue W."/>
            <person name="Luo G."/>
        </authorList>
    </citation>
    <scope>NUCLEOTIDE SEQUENCE [LARGE SCALE GENOMIC DNA]</scope>
    <source>
        <strain evidence="13 16">AF37-12</strain>
    </source>
</reference>
<evidence type="ECO:0000256" key="2">
    <source>
        <dbReference type="ARBA" id="ARBA00006555"/>
    </source>
</evidence>
<keyword evidence="7" id="KW-0653">Protein transport</keyword>
<evidence type="ECO:0000313" key="17">
    <source>
        <dbReference type="Proteomes" id="UP000460317"/>
    </source>
</evidence>
<evidence type="ECO:0000256" key="6">
    <source>
        <dbReference type="ARBA" id="ARBA00022692"/>
    </source>
</evidence>
<dbReference type="RefSeq" id="WP_048699329.1">
    <property type="nucleotide sequence ID" value="NZ_BQNN01000001.1"/>
</dbReference>
<evidence type="ECO:0000256" key="8">
    <source>
        <dbReference type="ARBA" id="ARBA00022989"/>
    </source>
</evidence>
<sequence>MKRLSFILSFIVCICVANTNDVFSQKRELQQFKGKVTNQEGEPVPYVSIYVPGTGRETSSDMSGNFSIKAKHKETVYFRYIGMKDVQIQLDKDNPSEILVQIKPDTFRLDNVIIRKKQIIEVKPEDIPNDIMITIIEHSPDFPGGLSGLREYLKKSIQYPKKAFRAGEEGQVTIEFTIDPKGNVINAQVVKSVSAKLDKEALRIIESMPQWKPGMQRGRPVAVRMSVPIDFVIDQVYKAID</sequence>
<accession>A0A139KR57</accession>
<name>A0A139KR57_BACT4</name>
<feature type="chain" id="PRO_5014531171" evidence="10">
    <location>
        <begin position="20"/>
        <end position="241"/>
    </location>
</feature>
<dbReference type="SUPFAM" id="SSF74653">
    <property type="entry name" value="TolA/TonB C-terminal domain"/>
    <property type="match status" value="1"/>
</dbReference>
<dbReference type="EMBL" id="WCSB01000015">
    <property type="protein sequence ID" value="KAB4450460.1"/>
    <property type="molecule type" value="Genomic_DNA"/>
</dbReference>
<organism evidence="13 16">
    <name type="scientific">Bacteroides thetaiotaomicron</name>
    <dbReference type="NCBI Taxonomy" id="818"/>
    <lineage>
        <taxon>Bacteria</taxon>
        <taxon>Pseudomonadati</taxon>
        <taxon>Bacteroidota</taxon>
        <taxon>Bacteroidia</taxon>
        <taxon>Bacteroidales</taxon>
        <taxon>Bacteroidaceae</taxon>
        <taxon>Bacteroides</taxon>
    </lineage>
</organism>
<dbReference type="InterPro" id="IPR008969">
    <property type="entry name" value="CarboxyPept-like_regulatory"/>
</dbReference>
<reference evidence="14 18" key="3">
    <citation type="submission" date="2021-06" db="EMBL/GenBank/DDBJ databases">
        <title>Interrogation of the integrated mobile genetic elements in gut-associated Bacteroides with a consensus prediction approach.</title>
        <authorList>
            <person name="Campbell D.E."/>
            <person name="Leigh J.R."/>
            <person name="Kim T."/>
            <person name="England W."/>
            <person name="Whitaker R.J."/>
            <person name="Degnan P.H."/>
        </authorList>
    </citation>
    <scope>NUCLEOTIDE SEQUENCE</scope>
    <source>
        <strain evidence="15">VPI-3443</strain>
        <strain evidence="14 18">WAL8669</strain>
    </source>
</reference>
<evidence type="ECO:0000256" key="4">
    <source>
        <dbReference type="ARBA" id="ARBA00022475"/>
    </source>
</evidence>
<comment type="similarity">
    <text evidence="2">Belongs to the TonB family.</text>
</comment>
<dbReference type="SUPFAM" id="SSF49464">
    <property type="entry name" value="Carboxypeptidase regulatory domain-like"/>
    <property type="match status" value="1"/>
</dbReference>
<evidence type="ECO:0000313" key="13">
    <source>
        <dbReference type="EMBL" id="RHL64230.1"/>
    </source>
</evidence>
<evidence type="ECO:0000256" key="10">
    <source>
        <dbReference type="SAM" id="SignalP"/>
    </source>
</evidence>
<keyword evidence="9" id="KW-0472">Membrane</keyword>
<comment type="subcellular location">
    <subcellularLocation>
        <location evidence="1">Cell inner membrane</location>
        <topology evidence="1">Single-pass membrane protein</topology>
        <orientation evidence="1">Periplasmic side</orientation>
    </subcellularLocation>
</comment>
<evidence type="ECO:0000313" key="18">
    <source>
        <dbReference type="Proteomes" id="UP001156218"/>
    </source>
</evidence>
<dbReference type="InterPro" id="IPR051045">
    <property type="entry name" value="TonB-dependent_transducer"/>
</dbReference>
<evidence type="ECO:0000313" key="12">
    <source>
        <dbReference type="EMBL" id="KAB4450460.1"/>
    </source>
</evidence>
<dbReference type="PANTHER" id="PTHR33446:SF2">
    <property type="entry name" value="PROTEIN TONB"/>
    <property type="match status" value="1"/>
</dbReference>
<keyword evidence="3" id="KW-0813">Transport</keyword>